<dbReference type="PROSITE" id="PS51257">
    <property type="entry name" value="PROKAR_LIPOPROTEIN"/>
    <property type="match status" value="1"/>
</dbReference>
<dbReference type="InterPro" id="IPR013358">
    <property type="entry name" value="Pilus_biogenesis_MshL"/>
</dbReference>
<dbReference type="PANTHER" id="PTHR30332:SF17">
    <property type="entry name" value="TYPE IV PILIATION SYSTEM PROTEIN DR_0774-RELATED"/>
    <property type="match status" value="1"/>
</dbReference>
<keyword evidence="8" id="KW-1185">Reference proteome</keyword>
<accession>A0A975XVJ2</accession>
<keyword evidence="3" id="KW-0998">Cell outer membrane</keyword>
<dbReference type="EMBL" id="CP064782">
    <property type="protein sequence ID" value="QWT49908.1"/>
    <property type="molecule type" value="Genomic_DNA"/>
</dbReference>
<feature type="signal peptide" evidence="5">
    <location>
        <begin position="1"/>
        <end position="22"/>
    </location>
</feature>
<protein>
    <submittedName>
        <fullName evidence="7">Pilus (MSHA type) biogenesis protein MshL</fullName>
    </submittedName>
</protein>
<dbReference type="GO" id="GO:0009306">
    <property type="term" value="P:protein secretion"/>
    <property type="evidence" value="ECO:0007669"/>
    <property type="project" value="InterPro"/>
</dbReference>
<sequence length="577" mass="61037">MMKSAYLAIGLAWVLAACSNIGGRPGATYDQIQSEMKGAIASAGKKDSVDAVSQALLPPIQVDMPAPSKHESRFDLSVSNAPAPQVFMALVSGTRYSMLVPPEVEGSISISLKNVTLKEALDSLRDLYGYDYRVKGTRITVMPNTLQTRVFKVNYLSGRRRGTSDVRVTSSSISVVAPGSTSGSGTSTGSNTGTQTTNDPNSPAGTRAQDAARVFTTQDADFWPDLKTSLEAIVGNENGRSVVLNAMSGVIVVKAFPTEMREVEKYLKATQLVIERQVMLEAKILDVRLNDSYQAGVNWSSFKMGNSPNVAIGVAGNNAALGPAGTTIGATTANGTVAVAQGALATTGTNTLGGGFSGLALQTRNFAALLNFLDTQGTVHVLSNPRIATINNQKAVLKVGTDNYYVTNVSSTTTASGSGTVTTPSITLQPFFSGISLDVTPQIDDDSMITLHIHPSIAVVTQDNRTINLGSMGNYQLPMASSDVSETDSIVRVRDGNIVAIGGLMKQDQDDTRSGLPGVSTVPVVGNLFGQRSKNLSKRELVILIKPTVIQDDEDWKGDLEATESRLEDLNPPRSQP</sequence>
<dbReference type="AlphaFoldDB" id="A0A975XVJ2"/>
<evidence type="ECO:0000313" key="7">
    <source>
        <dbReference type="EMBL" id="QWT49908.1"/>
    </source>
</evidence>
<dbReference type="InterPro" id="IPR004846">
    <property type="entry name" value="T2SS/T3SS_dom"/>
</dbReference>
<dbReference type="GO" id="GO:0009297">
    <property type="term" value="P:pilus assembly"/>
    <property type="evidence" value="ECO:0007669"/>
    <property type="project" value="InterPro"/>
</dbReference>
<dbReference type="KEGG" id="aiq:Azoinq_04705"/>
<keyword evidence="1" id="KW-0813">Transport</keyword>
<dbReference type="Pfam" id="PF00263">
    <property type="entry name" value="Secretin"/>
    <property type="match status" value="1"/>
</dbReference>
<name>A0A975XVJ2_9RHOO</name>
<evidence type="ECO:0000256" key="3">
    <source>
        <dbReference type="ARBA" id="ARBA00023237"/>
    </source>
</evidence>
<evidence type="ECO:0000256" key="1">
    <source>
        <dbReference type="ARBA" id="ARBA00022448"/>
    </source>
</evidence>
<dbReference type="GO" id="GO:0019867">
    <property type="term" value="C:outer membrane"/>
    <property type="evidence" value="ECO:0007669"/>
    <property type="project" value="InterPro"/>
</dbReference>
<feature type="compositionally biased region" description="Basic and acidic residues" evidence="4">
    <location>
        <begin position="557"/>
        <end position="571"/>
    </location>
</feature>
<feature type="chain" id="PRO_5036777113" evidence="5">
    <location>
        <begin position="23"/>
        <end position="577"/>
    </location>
</feature>
<feature type="region of interest" description="Disordered" evidence="4">
    <location>
        <begin position="554"/>
        <end position="577"/>
    </location>
</feature>
<dbReference type="Gene3D" id="3.30.1370.130">
    <property type="match status" value="1"/>
</dbReference>
<dbReference type="NCBIfam" id="TIGR02519">
    <property type="entry name" value="pilus_MshL"/>
    <property type="match status" value="1"/>
</dbReference>
<dbReference type="InterPro" id="IPR011514">
    <property type="entry name" value="Secretin_N_2"/>
</dbReference>
<feature type="compositionally biased region" description="Low complexity" evidence="4">
    <location>
        <begin position="179"/>
        <end position="198"/>
    </location>
</feature>
<dbReference type="InterPro" id="IPR001775">
    <property type="entry name" value="GspD/PilQ"/>
</dbReference>
<gene>
    <name evidence="7" type="primary">mshL</name>
    <name evidence="7" type="ORF">Azoinq_04705</name>
</gene>
<evidence type="ECO:0000256" key="5">
    <source>
        <dbReference type="SAM" id="SignalP"/>
    </source>
</evidence>
<dbReference type="InterPro" id="IPR011662">
    <property type="entry name" value="Secretin/TonB_short_N"/>
</dbReference>
<dbReference type="GO" id="GO:0015627">
    <property type="term" value="C:type II protein secretion system complex"/>
    <property type="evidence" value="ECO:0007669"/>
    <property type="project" value="TreeGrafter"/>
</dbReference>
<evidence type="ECO:0000313" key="8">
    <source>
        <dbReference type="Proteomes" id="UP000683428"/>
    </source>
</evidence>
<keyword evidence="5" id="KW-0732">Signal</keyword>
<dbReference type="RefSeq" id="WP_232368560.1">
    <property type="nucleotide sequence ID" value="NZ_CP064782.1"/>
</dbReference>
<evidence type="ECO:0000256" key="2">
    <source>
        <dbReference type="ARBA" id="ARBA00023136"/>
    </source>
</evidence>
<feature type="domain" description="Secretin/TonB short N-terminal" evidence="6">
    <location>
        <begin position="96"/>
        <end position="144"/>
    </location>
</feature>
<dbReference type="Proteomes" id="UP000683428">
    <property type="component" value="Chromosome"/>
</dbReference>
<evidence type="ECO:0000256" key="4">
    <source>
        <dbReference type="SAM" id="MobiDB-lite"/>
    </source>
</evidence>
<dbReference type="Pfam" id="PF07660">
    <property type="entry name" value="STN"/>
    <property type="match status" value="1"/>
</dbReference>
<keyword evidence="2" id="KW-0472">Membrane</keyword>
<proteinExistence type="predicted"/>
<feature type="region of interest" description="Disordered" evidence="4">
    <location>
        <begin position="167"/>
        <end position="208"/>
    </location>
</feature>
<evidence type="ECO:0000259" key="6">
    <source>
        <dbReference type="SMART" id="SM00965"/>
    </source>
</evidence>
<dbReference type="SMART" id="SM00965">
    <property type="entry name" value="STN"/>
    <property type="match status" value="1"/>
</dbReference>
<reference evidence="7" key="1">
    <citation type="submission" date="2020-11" db="EMBL/GenBank/DDBJ databases">
        <title>Azospira inquinata sp. nov.</title>
        <authorList>
            <person name="Moe W.M."/>
            <person name="Mikes M.C."/>
        </authorList>
    </citation>
    <scope>NUCLEOTIDE SEQUENCE</scope>
    <source>
        <strain evidence="7">Azo-3</strain>
    </source>
</reference>
<organism evidence="7 8">
    <name type="scientific">Azospira inquinata</name>
    <dbReference type="NCBI Taxonomy" id="2785627"/>
    <lineage>
        <taxon>Bacteria</taxon>
        <taxon>Pseudomonadati</taxon>
        <taxon>Pseudomonadota</taxon>
        <taxon>Betaproteobacteria</taxon>
        <taxon>Rhodocyclales</taxon>
        <taxon>Rhodocyclaceae</taxon>
        <taxon>Azospira</taxon>
    </lineage>
</organism>
<dbReference type="InterPro" id="IPR050810">
    <property type="entry name" value="Bact_Secretion_Sys_Channel"/>
</dbReference>
<dbReference type="Pfam" id="PF07655">
    <property type="entry name" value="Secretin_N_2"/>
    <property type="match status" value="1"/>
</dbReference>
<dbReference type="PANTHER" id="PTHR30332">
    <property type="entry name" value="PROBABLE GENERAL SECRETION PATHWAY PROTEIN D"/>
    <property type="match status" value="1"/>
</dbReference>
<dbReference type="PRINTS" id="PR00811">
    <property type="entry name" value="BCTERIALGSPD"/>
</dbReference>